<proteinExistence type="predicted"/>
<evidence type="ECO:0000313" key="2">
    <source>
        <dbReference type="Proteomes" id="UP001597560"/>
    </source>
</evidence>
<keyword evidence="2" id="KW-1185">Reference proteome</keyword>
<reference evidence="2" key="1">
    <citation type="journal article" date="2019" name="Int. J. Syst. Evol. Microbiol.">
        <title>The Global Catalogue of Microorganisms (GCM) 10K type strain sequencing project: providing services to taxonomists for standard genome sequencing and annotation.</title>
        <authorList>
            <consortium name="The Broad Institute Genomics Platform"/>
            <consortium name="The Broad Institute Genome Sequencing Center for Infectious Disease"/>
            <person name="Wu L."/>
            <person name="Ma J."/>
        </authorList>
    </citation>
    <scope>NUCLEOTIDE SEQUENCE [LARGE SCALE GENOMIC DNA]</scope>
    <source>
        <strain evidence="2">KCTC 23098</strain>
    </source>
</reference>
<sequence>MMESNAISLWQTDYPSSLYPHEYADPIGAVKQVFDRYTLKQIQIALWNWLPFQMTDEITPTPEQRLFLFRLGNQLDRLIDAAWVLVNQHKEITYQADPNLKDLIASDSLSFLSLEEARNPIKTMRKLFKGSKLHRWKTIAVYYRQLALLDPFFWMHGNSMDLREFGEYVNLNTLAEVTYLLVGNTDNLNADYHWCLDTSEIASPINWGMGYFKTKEIKDVLNSLAFLYHIKRWSQEWHPSAAFQLMQHYGDLYKLVHLAHYLTINVDLLSQDHNSARIIDALKKKFRKISIGKTARFLTDCISLSWTFRHVSERFQPDEKELKHVENILNLTTNYFIYHIKP</sequence>
<protein>
    <submittedName>
        <fullName evidence="1">Uncharacterized protein</fullName>
    </submittedName>
</protein>
<dbReference type="RefSeq" id="WP_377613123.1">
    <property type="nucleotide sequence ID" value="NZ_JBHUPA010000029.1"/>
</dbReference>
<accession>A0ABW6B861</accession>
<evidence type="ECO:0000313" key="1">
    <source>
        <dbReference type="EMBL" id="MFD2964835.1"/>
    </source>
</evidence>
<comment type="caution">
    <text evidence="1">The sequence shown here is derived from an EMBL/GenBank/DDBJ whole genome shotgun (WGS) entry which is preliminary data.</text>
</comment>
<name>A0ABW6B861_9SPHI</name>
<organism evidence="1 2">
    <name type="scientific">Olivibacter jilunii</name>
    <dbReference type="NCBI Taxonomy" id="985016"/>
    <lineage>
        <taxon>Bacteria</taxon>
        <taxon>Pseudomonadati</taxon>
        <taxon>Bacteroidota</taxon>
        <taxon>Sphingobacteriia</taxon>
        <taxon>Sphingobacteriales</taxon>
        <taxon>Sphingobacteriaceae</taxon>
        <taxon>Olivibacter</taxon>
    </lineage>
</organism>
<dbReference type="EMBL" id="JBHUPA010000029">
    <property type="protein sequence ID" value="MFD2964835.1"/>
    <property type="molecule type" value="Genomic_DNA"/>
</dbReference>
<dbReference type="Proteomes" id="UP001597560">
    <property type="component" value="Unassembled WGS sequence"/>
</dbReference>
<gene>
    <name evidence="1" type="ORF">ACFS6J_23750</name>
</gene>